<evidence type="ECO:0000256" key="3">
    <source>
        <dbReference type="ARBA" id="ARBA00022842"/>
    </source>
</evidence>
<dbReference type="InterPro" id="IPR023198">
    <property type="entry name" value="PGP-like_dom2"/>
</dbReference>
<proteinExistence type="predicted"/>
<evidence type="ECO:0000313" key="4">
    <source>
        <dbReference type="EMBL" id="MBP1896767.1"/>
    </source>
</evidence>
<keyword evidence="5" id="KW-1185">Reference proteome</keyword>
<dbReference type="PANTHER" id="PTHR46470">
    <property type="entry name" value="N-ACYLNEURAMINATE-9-PHOSPHATASE"/>
    <property type="match status" value="1"/>
</dbReference>
<sequence length="236" mass="27275">MKYRAVFLDFYGTLVHEDDDIIPLICEQIRESASIECTLREIGRYWWSEFSRIFRSSHGEGFKSQRTIGIESLAETIRHFGSSARAEEIIELQFEHWIRPRLYPDTKPFLESLQRTGTPVFILSNIDRSDIESAVTYHGIQVQGILTSEDVRSYKPRPELFREAFMQYRLKADEVIHIGDSLTSDIRGAQSLDIGAMWLNRLGKPQAEGIEPDYICTTLDEAQQVLHGHHKEEART</sequence>
<gene>
    <name evidence="4" type="ORF">J2Z18_005900</name>
</gene>
<dbReference type="Gene3D" id="3.40.50.1000">
    <property type="entry name" value="HAD superfamily/HAD-like"/>
    <property type="match status" value="1"/>
</dbReference>
<dbReference type="RefSeq" id="WP_210095689.1">
    <property type="nucleotide sequence ID" value="NZ_DMBX01000044.1"/>
</dbReference>
<dbReference type="InterPro" id="IPR036412">
    <property type="entry name" value="HAD-like_sf"/>
</dbReference>
<dbReference type="PRINTS" id="PR00413">
    <property type="entry name" value="HADHALOGNASE"/>
</dbReference>
<keyword evidence="3" id="KW-0460">Magnesium</keyword>
<dbReference type="SUPFAM" id="SSF56784">
    <property type="entry name" value="HAD-like"/>
    <property type="match status" value="1"/>
</dbReference>
<comment type="caution">
    <text evidence="4">The sequence shown here is derived from an EMBL/GenBank/DDBJ whole genome shotgun (WGS) entry which is preliminary data.</text>
</comment>
<comment type="cofactor">
    <cofactor evidence="1">
        <name>Mg(2+)</name>
        <dbReference type="ChEBI" id="CHEBI:18420"/>
    </cofactor>
</comment>
<evidence type="ECO:0000256" key="1">
    <source>
        <dbReference type="ARBA" id="ARBA00001946"/>
    </source>
</evidence>
<dbReference type="NCBIfam" id="TIGR01549">
    <property type="entry name" value="HAD-SF-IA-v1"/>
    <property type="match status" value="1"/>
</dbReference>
<dbReference type="Gene3D" id="1.10.150.240">
    <property type="entry name" value="Putative phosphatase, domain 2"/>
    <property type="match status" value="1"/>
</dbReference>
<dbReference type="EMBL" id="JAGGKI010000030">
    <property type="protein sequence ID" value="MBP1896767.1"/>
    <property type="molecule type" value="Genomic_DNA"/>
</dbReference>
<dbReference type="InterPro" id="IPR006439">
    <property type="entry name" value="HAD-SF_hydro_IA"/>
</dbReference>
<evidence type="ECO:0000256" key="2">
    <source>
        <dbReference type="ARBA" id="ARBA00022801"/>
    </source>
</evidence>
<evidence type="ECO:0000313" key="5">
    <source>
        <dbReference type="Proteomes" id="UP000706926"/>
    </source>
</evidence>
<dbReference type="SFLD" id="SFLDS00003">
    <property type="entry name" value="Haloacid_Dehalogenase"/>
    <property type="match status" value="1"/>
</dbReference>
<dbReference type="Proteomes" id="UP000706926">
    <property type="component" value="Unassembled WGS sequence"/>
</dbReference>
<dbReference type="Pfam" id="PF00702">
    <property type="entry name" value="Hydrolase"/>
    <property type="match status" value="1"/>
</dbReference>
<dbReference type="InterPro" id="IPR023214">
    <property type="entry name" value="HAD_sf"/>
</dbReference>
<name>A0ABS4FKI4_9BACL</name>
<dbReference type="SFLD" id="SFLDG01129">
    <property type="entry name" value="C1.5:_HAD__Beta-PGM__Phosphata"/>
    <property type="match status" value="1"/>
</dbReference>
<reference evidence="4 5" key="1">
    <citation type="submission" date="2021-03" db="EMBL/GenBank/DDBJ databases">
        <title>Genomic Encyclopedia of Type Strains, Phase IV (KMG-IV): sequencing the most valuable type-strain genomes for metagenomic binning, comparative biology and taxonomic classification.</title>
        <authorList>
            <person name="Goeker M."/>
        </authorList>
    </citation>
    <scope>NUCLEOTIDE SEQUENCE [LARGE SCALE GENOMIC DNA]</scope>
    <source>
        <strain evidence="4 5">DSM 15596</strain>
    </source>
</reference>
<organism evidence="4 5">
    <name type="scientific">Paenibacillus lactis</name>
    <dbReference type="NCBI Taxonomy" id="228574"/>
    <lineage>
        <taxon>Bacteria</taxon>
        <taxon>Bacillati</taxon>
        <taxon>Bacillota</taxon>
        <taxon>Bacilli</taxon>
        <taxon>Bacillales</taxon>
        <taxon>Paenibacillaceae</taxon>
        <taxon>Paenibacillus</taxon>
    </lineage>
</organism>
<dbReference type="GeneID" id="95407752"/>
<protein>
    <submittedName>
        <fullName evidence="4">2-haloacid dehalogenase/putative hydrolase of the HAD superfamily</fullName>
        <ecNumber evidence="4">3.8.1.2</ecNumber>
    </submittedName>
</protein>
<dbReference type="InterPro" id="IPR051400">
    <property type="entry name" value="HAD-like_hydrolase"/>
</dbReference>
<dbReference type="GO" id="GO:0018784">
    <property type="term" value="F:(S)-2-haloacid dehalogenase activity"/>
    <property type="evidence" value="ECO:0007669"/>
    <property type="project" value="UniProtKB-EC"/>
</dbReference>
<accession>A0ABS4FKI4</accession>
<dbReference type="EC" id="3.8.1.2" evidence="4"/>
<keyword evidence="2 4" id="KW-0378">Hydrolase</keyword>